<evidence type="ECO:0000313" key="1">
    <source>
        <dbReference type="EMBL" id="MDJ1497657.1"/>
    </source>
</evidence>
<reference evidence="1 2" key="1">
    <citation type="submission" date="2023-05" db="EMBL/GenBank/DDBJ databases">
        <authorList>
            <person name="Zhang X."/>
        </authorList>
    </citation>
    <scope>NUCLEOTIDE SEQUENCE [LARGE SCALE GENOMIC DNA]</scope>
    <source>
        <strain evidence="1 2">DM2B3-1</strain>
    </source>
</reference>
<dbReference type="EMBL" id="JASJOT010000034">
    <property type="protein sequence ID" value="MDJ1497657.1"/>
    <property type="molecule type" value="Genomic_DNA"/>
</dbReference>
<accession>A0ABT7CV80</accession>
<organism evidence="1 2">
    <name type="scientific">Xanthocytophaga flava</name>
    <dbReference type="NCBI Taxonomy" id="3048013"/>
    <lineage>
        <taxon>Bacteria</taxon>
        <taxon>Pseudomonadati</taxon>
        <taxon>Bacteroidota</taxon>
        <taxon>Cytophagia</taxon>
        <taxon>Cytophagales</taxon>
        <taxon>Rhodocytophagaceae</taxon>
        <taxon>Xanthocytophaga</taxon>
    </lineage>
</organism>
<gene>
    <name evidence="1" type="ORF">QNI19_32255</name>
</gene>
<evidence type="ECO:0000313" key="2">
    <source>
        <dbReference type="Proteomes" id="UP001228581"/>
    </source>
</evidence>
<dbReference type="Pfam" id="PF12952">
    <property type="entry name" value="DUF3841"/>
    <property type="match status" value="1"/>
</dbReference>
<name>A0ABT7CV80_9BACT</name>
<protein>
    <submittedName>
        <fullName evidence="1">DUF3841 domain-containing protein</fullName>
    </submittedName>
</protein>
<sequence>MNTYWTIQRKNVWEQAKVIGCLTGSSEHIWPEFEVAYQWMIEQMSKRLNCLPSAPVWVWVDRPDMRSKNQLGIKGVETVLLEVKLNPDLVLLSDFVSWHYVLNNFTVEFYDNEPIDKMLSWERIFDIETLCSLQDYGDCILQGVTPTIHIEQLKCIKEFIAK</sequence>
<keyword evidence="2" id="KW-1185">Reference proteome</keyword>
<dbReference type="InterPro" id="IPR024211">
    <property type="entry name" value="DUF3841"/>
</dbReference>
<proteinExistence type="predicted"/>
<comment type="caution">
    <text evidence="1">The sequence shown here is derived from an EMBL/GenBank/DDBJ whole genome shotgun (WGS) entry which is preliminary data.</text>
</comment>
<dbReference type="Proteomes" id="UP001228581">
    <property type="component" value="Unassembled WGS sequence"/>
</dbReference>
<dbReference type="RefSeq" id="WP_314003401.1">
    <property type="nucleotide sequence ID" value="NZ_JASJOT010000034.1"/>
</dbReference>